<feature type="region of interest" description="Disordered" evidence="5">
    <location>
        <begin position="965"/>
        <end position="1006"/>
    </location>
</feature>
<keyword evidence="2" id="KW-0236">DNA replication inhibitor</keyword>
<feature type="compositionally biased region" description="Basic residues" evidence="5">
    <location>
        <begin position="605"/>
        <end position="616"/>
    </location>
</feature>
<dbReference type="PANTHER" id="PTHR22940">
    <property type="entry name" value="TIMEOUT/TIMELESS-2"/>
    <property type="match status" value="1"/>
</dbReference>
<feature type="compositionally biased region" description="Basic residues" evidence="5">
    <location>
        <begin position="1138"/>
        <end position="1148"/>
    </location>
</feature>
<feature type="compositionally biased region" description="Low complexity" evidence="5">
    <location>
        <begin position="333"/>
        <end position="345"/>
    </location>
</feature>
<dbReference type="GO" id="GO:0003677">
    <property type="term" value="F:DNA binding"/>
    <property type="evidence" value="ECO:0007669"/>
    <property type="project" value="TreeGrafter"/>
</dbReference>
<feature type="region of interest" description="Disordered" evidence="5">
    <location>
        <begin position="1036"/>
        <end position="1190"/>
    </location>
</feature>
<evidence type="ECO:0000256" key="5">
    <source>
        <dbReference type="SAM" id="MobiDB-lite"/>
    </source>
</evidence>
<feature type="compositionally biased region" description="Basic and acidic residues" evidence="5">
    <location>
        <begin position="774"/>
        <end position="790"/>
    </location>
</feature>
<dbReference type="GO" id="GO:0043111">
    <property type="term" value="P:replication fork arrest"/>
    <property type="evidence" value="ECO:0007669"/>
    <property type="project" value="TreeGrafter"/>
</dbReference>
<evidence type="ECO:0000256" key="4">
    <source>
        <dbReference type="ARBA" id="ARBA00023306"/>
    </source>
</evidence>
<dbReference type="Pfam" id="PF04821">
    <property type="entry name" value="TIMELESS"/>
    <property type="match status" value="1"/>
</dbReference>
<accession>A0A5C3L6D9</accession>
<feature type="region of interest" description="Disordered" evidence="5">
    <location>
        <begin position="597"/>
        <end position="643"/>
    </location>
</feature>
<dbReference type="InterPro" id="IPR006906">
    <property type="entry name" value="Timeless_N"/>
</dbReference>
<feature type="compositionally biased region" description="Acidic residues" evidence="5">
    <location>
        <begin position="985"/>
        <end position="994"/>
    </location>
</feature>
<dbReference type="AlphaFoldDB" id="A0A5C3L6D9"/>
<sequence>MDLDEIEEIFSDDDDGQKALLAPPDDRRTLLTPLITRVVDALGGYEADAYRLGDECYGCLKDLKRLWRKDDTDDDRTVARIFYESRLLSNDLVPVLMATAGKGLVEDKRAIACVDLMTAMTWPIDVAEELKEMYEEQDEAAAQAPDYTQLLHAHLQYKATLAKPEVVRTLFALVLPPLAKTPAQREERDGQIINVVLHLIRNLAFIKDLPPNTTRSADNVEYSSLQGRMVRVMEETHVLKLLLTIAANTGNDPLFNTWNALVLEIFYLLFRGVKPLDLTIDQNKRSTATLQRLLAVEDRNRLNVVRKASSRHSRFGTTVTVQLKKPPPPSAPTDPSTSSTETPTYTRPVILHRQQAITAEAGTLLDIRKQAKAAKKKSNVVDALARDDNLSLEARQTLQNLANDFLEGCFNPFLQNLLKDIRSERAKISEKDSLRLLYVAKWFLEYFLGVRAKEVAAGEKDKDKDKDTGGASRWHFGLVAEVVERGWVVWVLKRMREAIEEKPKAWTELQVGIECLTQLLLLIDAMSASTTTTSTSIEELHEASAVLYQQLIYNGEILDIALDSLKSYKEGKQSLAYLDAAVGLGYVLLRGLERSGRRGGEGYVRKKGRGKGRGGKGRVSGRDVVPETEEAELEDGDESGDEEGGEVVFSFEGFEMKFANIEITNTLLTYLARYKEFGASPEKMKRVVNLLHRQAVRAKAEGLFFKVSTLDLFKTLLSEQKGFPREQPYKDLVNLINFILRKFFKAVEEEPFLTIEAFFPKNRGNWKQYSSWEPEEKEKAKRGEDGENGRAGKGGTRNKGASAAELYVKKGYSWSDQLGIAISALVDTDRKDLVVWVQDLLRTAINKRQRIIDETDRKEPGGGGDGDEEEEDVQALMTRTPTEEARKRITDEVVPYLDSDQAEAASKNAYLKLLFRLCKFAIQDEEDEEIQWYIPADLMPSVLEQTRNVILQFLETPYDPQGSKIASLLKKKQKRRRRRSPSLEAGDEEGDDSDGNSRRKRKRKEKEVLQYKSAQFIEDSDEEYGDMEAFFEKEKEMREKAALAAVSGNADGNVQGKRPVGMRATGTKKRKRGKKGKDVAGDDDDLVQGGGARGVSDDEQEVGQHALSSSADSDSDSGARRSQDVTRKSNTPPPPPRPRPKPRPKKKSTTQESSPSNTRPASPLAEDDADPEPVLKRRTKRLVLSDSDED</sequence>
<name>A0A5C3L6D9_COPMA</name>
<evidence type="ECO:0000313" key="7">
    <source>
        <dbReference type="EMBL" id="TFK28235.1"/>
    </source>
</evidence>
<keyword evidence="4" id="KW-0131">Cell cycle</keyword>
<keyword evidence="3" id="KW-0539">Nucleus</keyword>
<feature type="compositionally biased region" description="Polar residues" evidence="5">
    <location>
        <begin position="1150"/>
        <end position="1160"/>
    </location>
</feature>
<evidence type="ECO:0000256" key="1">
    <source>
        <dbReference type="ARBA" id="ARBA00004123"/>
    </source>
</evidence>
<dbReference type="Proteomes" id="UP000307440">
    <property type="component" value="Unassembled WGS sequence"/>
</dbReference>
<dbReference type="GO" id="GO:0031298">
    <property type="term" value="C:replication fork protection complex"/>
    <property type="evidence" value="ECO:0007669"/>
    <property type="project" value="TreeGrafter"/>
</dbReference>
<dbReference type="EMBL" id="ML210157">
    <property type="protein sequence ID" value="TFK28235.1"/>
    <property type="molecule type" value="Genomic_DNA"/>
</dbReference>
<comment type="subcellular location">
    <subcellularLocation>
        <location evidence="1">Nucleus</location>
    </subcellularLocation>
</comment>
<feature type="compositionally biased region" description="Basic and acidic residues" evidence="5">
    <location>
        <begin position="1117"/>
        <end position="1127"/>
    </location>
</feature>
<feature type="compositionally biased region" description="Basic residues" evidence="5">
    <location>
        <begin position="1066"/>
        <end position="1075"/>
    </location>
</feature>
<evidence type="ECO:0000256" key="3">
    <source>
        <dbReference type="ARBA" id="ARBA00023242"/>
    </source>
</evidence>
<evidence type="ECO:0000259" key="6">
    <source>
        <dbReference type="Pfam" id="PF04821"/>
    </source>
</evidence>
<organism evidence="7 8">
    <name type="scientific">Coprinopsis marcescibilis</name>
    <name type="common">Agaric fungus</name>
    <name type="synonym">Psathyrella marcescibilis</name>
    <dbReference type="NCBI Taxonomy" id="230819"/>
    <lineage>
        <taxon>Eukaryota</taxon>
        <taxon>Fungi</taxon>
        <taxon>Dikarya</taxon>
        <taxon>Basidiomycota</taxon>
        <taxon>Agaricomycotina</taxon>
        <taxon>Agaricomycetes</taxon>
        <taxon>Agaricomycetidae</taxon>
        <taxon>Agaricales</taxon>
        <taxon>Agaricineae</taxon>
        <taxon>Psathyrellaceae</taxon>
        <taxon>Coprinopsis</taxon>
    </lineage>
</organism>
<reference evidence="7 8" key="1">
    <citation type="journal article" date="2019" name="Nat. Ecol. Evol.">
        <title>Megaphylogeny resolves global patterns of mushroom evolution.</title>
        <authorList>
            <person name="Varga T."/>
            <person name="Krizsan K."/>
            <person name="Foldi C."/>
            <person name="Dima B."/>
            <person name="Sanchez-Garcia M."/>
            <person name="Sanchez-Ramirez S."/>
            <person name="Szollosi G.J."/>
            <person name="Szarkandi J.G."/>
            <person name="Papp V."/>
            <person name="Albert L."/>
            <person name="Andreopoulos W."/>
            <person name="Angelini C."/>
            <person name="Antonin V."/>
            <person name="Barry K.W."/>
            <person name="Bougher N.L."/>
            <person name="Buchanan P."/>
            <person name="Buyck B."/>
            <person name="Bense V."/>
            <person name="Catcheside P."/>
            <person name="Chovatia M."/>
            <person name="Cooper J."/>
            <person name="Damon W."/>
            <person name="Desjardin D."/>
            <person name="Finy P."/>
            <person name="Geml J."/>
            <person name="Haridas S."/>
            <person name="Hughes K."/>
            <person name="Justo A."/>
            <person name="Karasinski D."/>
            <person name="Kautmanova I."/>
            <person name="Kiss B."/>
            <person name="Kocsube S."/>
            <person name="Kotiranta H."/>
            <person name="LaButti K.M."/>
            <person name="Lechner B.E."/>
            <person name="Liimatainen K."/>
            <person name="Lipzen A."/>
            <person name="Lukacs Z."/>
            <person name="Mihaltcheva S."/>
            <person name="Morgado L.N."/>
            <person name="Niskanen T."/>
            <person name="Noordeloos M.E."/>
            <person name="Ohm R.A."/>
            <person name="Ortiz-Santana B."/>
            <person name="Ovrebo C."/>
            <person name="Racz N."/>
            <person name="Riley R."/>
            <person name="Savchenko A."/>
            <person name="Shiryaev A."/>
            <person name="Soop K."/>
            <person name="Spirin V."/>
            <person name="Szebenyi C."/>
            <person name="Tomsovsky M."/>
            <person name="Tulloss R.E."/>
            <person name="Uehling J."/>
            <person name="Grigoriev I.V."/>
            <person name="Vagvolgyi C."/>
            <person name="Papp T."/>
            <person name="Martin F.M."/>
            <person name="Miettinen O."/>
            <person name="Hibbett D.S."/>
            <person name="Nagy L.G."/>
        </authorList>
    </citation>
    <scope>NUCLEOTIDE SEQUENCE [LARGE SCALE GENOMIC DNA]</scope>
    <source>
        <strain evidence="7 8">CBS 121175</strain>
    </source>
</reference>
<feature type="region of interest" description="Disordered" evidence="5">
    <location>
        <begin position="319"/>
        <end position="345"/>
    </location>
</feature>
<evidence type="ECO:0000256" key="2">
    <source>
        <dbReference type="ARBA" id="ARBA00022880"/>
    </source>
</evidence>
<feature type="region of interest" description="Disordered" evidence="5">
    <location>
        <begin position="853"/>
        <end position="872"/>
    </location>
</feature>
<feature type="domain" description="Timeless N-terminal" evidence="6">
    <location>
        <begin position="50"/>
        <end position="321"/>
    </location>
</feature>
<proteinExistence type="predicted"/>
<protein>
    <submittedName>
        <fullName evidence="7">Timeless-domain-containing protein</fullName>
    </submittedName>
</protein>
<keyword evidence="8" id="KW-1185">Reference proteome</keyword>
<dbReference type="InterPro" id="IPR044998">
    <property type="entry name" value="Timeless"/>
</dbReference>
<dbReference type="OrthoDB" id="310853at2759"/>
<feature type="compositionally biased region" description="Basic residues" evidence="5">
    <location>
        <begin position="969"/>
        <end position="980"/>
    </location>
</feature>
<feature type="region of interest" description="Disordered" evidence="5">
    <location>
        <begin position="770"/>
        <end position="800"/>
    </location>
</feature>
<gene>
    <name evidence="7" type="ORF">FA15DRAFT_753576</name>
</gene>
<dbReference type="STRING" id="230819.A0A5C3L6D9"/>
<evidence type="ECO:0000313" key="8">
    <source>
        <dbReference type="Proteomes" id="UP000307440"/>
    </source>
</evidence>
<dbReference type="PANTHER" id="PTHR22940:SF4">
    <property type="entry name" value="PROTEIN TIMELESS HOMOLOG"/>
    <property type="match status" value="1"/>
</dbReference>
<dbReference type="GO" id="GO:0006281">
    <property type="term" value="P:DNA repair"/>
    <property type="evidence" value="ECO:0007669"/>
    <property type="project" value="TreeGrafter"/>
</dbReference>
<feature type="compositionally biased region" description="Acidic residues" evidence="5">
    <location>
        <begin position="626"/>
        <end position="643"/>
    </location>
</feature>
<dbReference type="GO" id="GO:0000076">
    <property type="term" value="P:DNA replication checkpoint signaling"/>
    <property type="evidence" value="ECO:0007669"/>
    <property type="project" value="TreeGrafter"/>
</dbReference>